<dbReference type="AlphaFoldDB" id="A0A670K7B1"/>
<dbReference type="PANTHER" id="PTHR23411">
    <property type="entry name" value="TAPASIN"/>
    <property type="match status" value="1"/>
</dbReference>
<dbReference type="GeneTree" id="ENSGT01000000219505"/>
<keyword evidence="2" id="KW-0472">Membrane</keyword>
<dbReference type="SMART" id="SM00407">
    <property type="entry name" value="IGc1"/>
    <property type="match status" value="1"/>
</dbReference>
<accession>A0A670K7B1</accession>
<dbReference type="InterPro" id="IPR003597">
    <property type="entry name" value="Ig_C1-set"/>
</dbReference>
<dbReference type="InterPro" id="IPR013783">
    <property type="entry name" value="Ig-like_fold"/>
</dbReference>
<keyword evidence="1" id="KW-0393">Immunoglobulin domain</keyword>
<evidence type="ECO:0000256" key="2">
    <source>
        <dbReference type="SAM" id="Phobius"/>
    </source>
</evidence>
<organism evidence="4 5">
    <name type="scientific">Podarcis muralis</name>
    <name type="common">Wall lizard</name>
    <name type="synonym">Lacerta muralis</name>
    <dbReference type="NCBI Taxonomy" id="64176"/>
    <lineage>
        <taxon>Eukaryota</taxon>
        <taxon>Metazoa</taxon>
        <taxon>Chordata</taxon>
        <taxon>Craniata</taxon>
        <taxon>Vertebrata</taxon>
        <taxon>Euteleostomi</taxon>
        <taxon>Lepidosauria</taxon>
        <taxon>Squamata</taxon>
        <taxon>Bifurcata</taxon>
        <taxon>Unidentata</taxon>
        <taxon>Episquamata</taxon>
        <taxon>Laterata</taxon>
        <taxon>Lacertibaenia</taxon>
        <taxon>Lacertidae</taxon>
        <taxon>Podarcis</taxon>
    </lineage>
</organism>
<name>A0A670K7B1_PODMU</name>
<protein>
    <recommendedName>
        <fullName evidence="3">Ig-like domain-containing protein</fullName>
    </recommendedName>
</protein>
<feature type="domain" description="Ig-like" evidence="3">
    <location>
        <begin position="17"/>
        <end position="113"/>
    </location>
</feature>
<evidence type="ECO:0000313" key="4">
    <source>
        <dbReference type="Ensembl" id="ENSPMRP00000032190.1"/>
    </source>
</evidence>
<reference evidence="4" key="3">
    <citation type="submission" date="2025-09" db="UniProtKB">
        <authorList>
            <consortium name="Ensembl"/>
        </authorList>
    </citation>
    <scope>IDENTIFICATION</scope>
</reference>
<sequence>MYNTSKCQACYASLLKPTVSIIKPSYRDVVEGTANVTCVVVGFGLENIEVTWDVDGKPSTMGQKTMRGKDASGAQEIKNTHTISLEQWRKGTRFTCKVAGGCYEEVIKQLTIKKETQTMEPSITVSKANFDVSLQSTVALILVCNVNGFSPEEISISWKKDNNILNETLYDNGPVTPAGKGYTTYSILKIGRDEAGGKGGSYSCVVHHSSSNQPLTKSEKVPIDSWDCAIMGAALCDIRNENEDEYSELEEANSVWNKVSTFMVLFTVAIFYGGLVTFIKVK</sequence>
<dbReference type="CDD" id="cd00098">
    <property type="entry name" value="IgC1"/>
    <property type="match status" value="2"/>
</dbReference>
<dbReference type="PROSITE" id="PS00290">
    <property type="entry name" value="IG_MHC"/>
    <property type="match status" value="1"/>
</dbReference>
<dbReference type="InterPro" id="IPR003006">
    <property type="entry name" value="Ig/MHC_CS"/>
</dbReference>
<dbReference type="InterPro" id="IPR036179">
    <property type="entry name" value="Ig-like_dom_sf"/>
</dbReference>
<dbReference type="Gene3D" id="2.60.40.10">
    <property type="entry name" value="Immunoglobulins"/>
    <property type="match status" value="2"/>
</dbReference>
<dbReference type="InterPro" id="IPR007110">
    <property type="entry name" value="Ig-like_dom"/>
</dbReference>
<feature type="transmembrane region" description="Helical" evidence="2">
    <location>
        <begin position="259"/>
        <end position="279"/>
    </location>
</feature>
<keyword evidence="5" id="KW-1185">Reference proteome</keyword>
<dbReference type="Proteomes" id="UP000472272">
    <property type="component" value="Chromosome 13"/>
</dbReference>
<dbReference type="SUPFAM" id="SSF48726">
    <property type="entry name" value="Immunoglobulin"/>
    <property type="match status" value="2"/>
</dbReference>
<evidence type="ECO:0000313" key="5">
    <source>
        <dbReference type="Proteomes" id="UP000472272"/>
    </source>
</evidence>
<proteinExistence type="predicted"/>
<keyword evidence="2" id="KW-1133">Transmembrane helix</keyword>
<dbReference type="InterPro" id="IPR050380">
    <property type="entry name" value="Immune_Resp_Modulators"/>
</dbReference>
<evidence type="ECO:0000259" key="3">
    <source>
        <dbReference type="PROSITE" id="PS50835"/>
    </source>
</evidence>
<keyword evidence="2" id="KW-0812">Transmembrane</keyword>
<reference evidence="4" key="2">
    <citation type="submission" date="2025-08" db="UniProtKB">
        <authorList>
            <consortium name="Ensembl"/>
        </authorList>
    </citation>
    <scope>IDENTIFICATION</scope>
</reference>
<feature type="domain" description="Ig-like" evidence="3">
    <location>
        <begin position="121"/>
        <end position="216"/>
    </location>
</feature>
<dbReference type="Ensembl" id="ENSPMRT00000034131.1">
    <property type="protein sequence ID" value="ENSPMRP00000032190.1"/>
    <property type="gene ID" value="ENSPMRG00000020869.1"/>
</dbReference>
<reference evidence="4 5" key="1">
    <citation type="journal article" date="2019" name="Proc. Natl. Acad. Sci. U.S.A.">
        <title>Regulatory changes in pterin and carotenoid genes underlie balanced color polymorphisms in the wall lizard.</title>
        <authorList>
            <person name="Andrade P."/>
            <person name="Pinho C."/>
            <person name="Perez I de Lanuza G."/>
            <person name="Afonso S."/>
            <person name="Brejcha J."/>
            <person name="Rubin C.J."/>
            <person name="Wallerman O."/>
            <person name="Pereira P."/>
            <person name="Sabatino S.J."/>
            <person name="Bellati A."/>
            <person name="Pellitteri-Rosa D."/>
            <person name="Bosakova Z."/>
            <person name="Bunikis I."/>
            <person name="Carretero M.A."/>
            <person name="Feiner N."/>
            <person name="Marsik P."/>
            <person name="Pauperio F."/>
            <person name="Salvi D."/>
            <person name="Soler L."/>
            <person name="While G.M."/>
            <person name="Uller T."/>
            <person name="Font E."/>
            <person name="Andersson L."/>
            <person name="Carneiro M."/>
        </authorList>
    </citation>
    <scope>NUCLEOTIDE SEQUENCE</scope>
</reference>
<dbReference type="Pfam" id="PF07654">
    <property type="entry name" value="C1-set"/>
    <property type="match status" value="2"/>
</dbReference>
<evidence type="ECO:0000256" key="1">
    <source>
        <dbReference type="ARBA" id="ARBA00023319"/>
    </source>
</evidence>
<dbReference type="PROSITE" id="PS50835">
    <property type="entry name" value="IG_LIKE"/>
    <property type="match status" value="2"/>
</dbReference>